<evidence type="ECO:0000256" key="17">
    <source>
        <dbReference type="ARBA" id="ARBA00048611"/>
    </source>
</evidence>
<comment type="catalytic activity">
    <reaction evidence="16">
        <text>lipoxin A4 + NAD(+) = 15-oxo-(5S,6R)-dihydroxy-(7E,9E,11Z,13E)-eicosatetraenoate + NADH + H(+)</text>
        <dbReference type="Rhea" id="RHEA:41572"/>
        <dbReference type="ChEBI" id="CHEBI:15378"/>
        <dbReference type="ChEBI" id="CHEBI:57540"/>
        <dbReference type="ChEBI" id="CHEBI:57945"/>
        <dbReference type="ChEBI" id="CHEBI:67026"/>
        <dbReference type="ChEBI" id="CHEBI:78311"/>
    </reaction>
    <physiologicalReaction direction="left-to-right" evidence="16">
        <dbReference type="Rhea" id="RHEA:41573"/>
    </physiologicalReaction>
</comment>
<evidence type="ECO:0000256" key="23">
    <source>
        <dbReference type="SAM" id="MobiDB-lite"/>
    </source>
</evidence>
<dbReference type="PROSITE" id="PS00061">
    <property type="entry name" value="ADH_SHORT"/>
    <property type="match status" value="1"/>
</dbReference>
<comment type="catalytic activity">
    <reaction evidence="14">
        <text>resolvin D1 + NAD(+) = 17-oxoresolvin D1 + NADH + H(+)</text>
        <dbReference type="Rhea" id="RHEA:50128"/>
        <dbReference type="ChEBI" id="CHEBI:15378"/>
        <dbReference type="ChEBI" id="CHEBI:57540"/>
        <dbReference type="ChEBI" id="CHEBI:57945"/>
        <dbReference type="ChEBI" id="CHEBI:132079"/>
        <dbReference type="ChEBI" id="CHEBI:132081"/>
    </reaction>
    <physiologicalReaction direction="left-to-right" evidence="14">
        <dbReference type="Rhea" id="RHEA:50129"/>
    </physiologicalReaction>
</comment>
<comment type="catalytic activity">
    <reaction evidence="21">
        <text>resolvin E1 + NAD(+) = 18-oxo-resolvin E1 + NADH + H(+)</text>
        <dbReference type="Rhea" id="RHEA:49244"/>
        <dbReference type="ChEBI" id="CHEBI:15378"/>
        <dbReference type="ChEBI" id="CHEBI:57540"/>
        <dbReference type="ChEBI" id="CHEBI:57945"/>
        <dbReference type="ChEBI" id="CHEBI:91000"/>
        <dbReference type="ChEBI" id="CHEBI:91001"/>
    </reaction>
    <physiologicalReaction direction="left-to-right" evidence="21">
        <dbReference type="Rhea" id="RHEA:49245"/>
    </physiologicalReaction>
</comment>
<comment type="caution">
    <text evidence="24">The sequence shown here is derived from an EMBL/GenBank/DDBJ whole genome shotgun (WGS) entry which is preliminary data.</text>
</comment>
<dbReference type="PANTHER" id="PTHR44229">
    <property type="entry name" value="15-HYDROXYPROSTAGLANDIN DEHYDROGENASE [NAD(+)]"/>
    <property type="match status" value="1"/>
</dbReference>
<evidence type="ECO:0000313" key="24">
    <source>
        <dbReference type="EMBL" id="KAH9380444.1"/>
    </source>
</evidence>
<comment type="catalytic activity">
    <reaction evidence="13">
        <text>(11R)-hydroxy-(5Z,8Z,12E,14Z)-eicosatetraenoate + NAD(+) = 11-oxo-(5Z,8Z,12E,14Z)-eicosatetraenoate + NADH + H(+)</text>
        <dbReference type="Rhea" id="RHEA:48640"/>
        <dbReference type="ChEBI" id="CHEBI:15378"/>
        <dbReference type="ChEBI" id="CHEBI:57540"/>
        <dbReference type="ChEBI" id="CHEBI:57945"/>
        <dbReference type="ChEBI" id="CHEBI:78836"/>
        <dbReference type="ChEBI" id="CHEBI:90697"/>
    </reaction>
    <physiologicalReaction direction="left-to-right" evidence="13">
        <dbReference type="Rhea" id="RHEA:48641"/>
    </physiologicalReaction>
</comment>
<evidence type="ECO:0000256" key="10">
    <source>
        <dbReference type="ARBA" id="ARBA00047672"/>
    </source>
</evidence>
<dbReference type="Gene3D" id="3.40.50.720">
    <property type="entry name" value="NAD(P)-binding Rossmann-like Domain"/>
    <property type="match status" value="1"/>
</dbReference>
<comment type="catalytic activity">
    <reaction evidence="15">
        <text>resolvin D2 + NAD(+) = 7-oxoresolvin D2 + NADH + H(+)</text>
        <dbReference type="Rhea" id="RHEA:53584"/>
        <dbReference type="ChEBI" id="CHEBI:15378"/>
        <dbReference type="ChEBI" id="CHEBI:57540"/>
        <dbReference type="ChEBI" id="CHEBI:57945"/>
        <dbReference type="ChEBI" id="CHEBI:133367"/>
        <dbReference type="ChEBI" id="CHEBI:137497"/>
    </reaction>
    <physiologicalReaction direction="left-to-right" evidence="15">
        <dbReference type="Rhea" id="RHEA:53585"/>
    </physiologicalReaction>
</comment>
<dbReference type="PANTHER" id="PTHR44229:SF4">
    <property type="entry name" value="15-HYDROXYPROSTAGLANDIN DEHYDROGENASE [NAD(+)]"/>
    <property type="match status" value="1"/>
</dbReference>
<comment type="catalytic activity">
    <reaction evidence="18">
        <text>prostaglandin E2 + NAD(+) = 15-oxoprostaglandin E2 + NADH + H(+)</text>
        <dbReference type="Rhea" id="RHEA:11876"/>
        <dbReference type="ChEBI" id="CHEBI:15378"/>
        <dbReference type="ChEBI" id="CHEBI:57400"/>
        <dbReference type="ChEBI" id="CHEBI:57540"/>
        <dbReference type="ChEBI" id="CHEBI:57945"/>
        <dbReference type="ChEBI" id="CHEBI:606564"/>
        <dbReference type="EC" id="1.1.1.141"/>
    </reaction>
    <physiologicalReaction direction="left-to-right" evidence="18">
        <dbReference type="Rhea" id="RHEA:11877"/>
    </physiologicalReaction>
</comment>
<evidence type="ECO:0000256" key="15">
    <source>
        <dbReference type="ARBA" id="ARBA00048393"/>
    </source>
</evidence>
<evidence type="ECO:0000313" key="25">
    <source>
        <dbReference type="Proteomes" id="UP000821853"/>
    </source>
</evidence>
<dbReference type="InterPro" id="IPR036291">
    <property type="entry name" value="NAD(P)-bd_dom_sf"/>
</dbReference>
<evidence type="ECO:0000256" key="16">
    <source>
        <dbReference type="ARBA" id="ARBA00048535"/>
    </source>
</evidence>
<evidence type="ECO:0000256" key="7">
    <source>
        <dbReference type="ARBA" id="ARBA00042026"/>
    </source>
</evidence>
<evidence type="ECO:0000256" key="11">
    <source>
        <dbReference type="ARBA" id="ARBA00048008"/>
    </source>
</evidence>
<name>A0A9J6H163_HAELO</name>
<dbReference type="Proteomes" id="UP000821853">
    <property type="component" value="Chromosome 8"/>
</dbReference>
<protein>
    <recommendedName>
        <fullName evidence="5">15-hydroxyprostaglandin dehydrogenase [NAD(+)]</fullName>
        <ecNumber evidence="3">1.1.1.141</ecNumber>
        <ecNumber evidence="4">1.1.1.232</ecNumber>
    </recommendedName>
    <alternativeName>
        <fullName evidence="7">Eicosanoid/docosanoid dehydrogenase [NAD(+)]</fullName>
    </alternativeName>
    <alternativeName>
        <fullName evidence="6">Prostaglandin dehydrogenase 1</fullName>
    </alternativeName>
</protein>
<dbReference type="OrthoDB" id="6427306at2759"/>
<feature type="region of interest" description="Disordered" evidence="23">
    <location>
        <begin position="181"/>
        <end position="201"/>
    </location>
</feature>
<evidence type="ECO:0000256" key="1">
    <source>
        <dbReference type="ARBA" id="ARBA00006484"/>
    </source>
</evidence>
<dbReference type="InterPro" id="IPR002347">
    <property type="entry name" value="SDR_fam"/>
</dbReference>
<comment type="similarity">
    <text evidence="1 22">Belongs to the short-chain dehydrogenases/reductases (SDR) family.</text>
</comment>
<evidence type="ECO:0000256" key="6">
    <source>
        <dbReference type="ARBA" id="ARBA00041812"/>
    </source>
</evidence>
<comment type="catalytic activity">
    <reaction evidence="19">
        <text>resolvin D2 + NAD(+) = 16-oxoresolvin D2 + NADH + H(+)</text>
        <dbReference type="Rhea" id="RHEA:53588"/>
        <dbReference type="ChEBI" id="CHEBI:15378"/>
        <dbReference type="ChEBI" id="CHEBI:57540"/>
        <dbReference type="ChEBI" id="CHEBI:57945"/>
        <dbReference type="ChEBI" id="CHEBI:133367"/>
        <dbReference type="ChEBI" id="CHEBI:137498"/>
    </reaction>
    <physiologicalReaction direction="left-to-right" evidence="19">
        <dbReference type="Rhea" id="RHEA:53589"/>
    </physiologicalReaction>
</comment>
<dbReference type="EMBL" id="JABSTR010000010">
    <property type="protein sequence ID" value="KAH9380444.1"/>
    <property type="molecule type" value="Genomic_DNA"/>
</dbReference>
<keyword evidence="2" id="KW-0560">Oxidoreductase</keyword>
<evidence type="ECO:0000256" key="20">
    <source>
        <dbReference type="ARBA" id="ARBA00049151"/>
    </source>
</evidence>
<comment type="catalytic activity">
    <reaction evidence="12">
        <text>15-oxo-(5S,6R)-dihydroxy-(7E,9E,11Z)-eicosatrienoate + NADH + H(+) = (5S,6R,15S)-trihydroxy-(7E,9E,11Z)-eicosatrienoate + NAD(+)</text>
        <dbReference type="Rhea" id="RHEA:41596"/>
        <dbReference type="ChEBI" id="CHEBI:15378"/>
        <dbReference type="ChEBI" id="CHEBI:57540"/>
        <dbReference type="ChEBI" id="CHEBI:57945"/>
        <dbReference type="ChEBI" id="CHEBI:78325"/>
        <dbReference type="ChEBI" id="CHEBI:78329"/>
    </reaction>
    <physiologicalReaction direction="left-to-right" evidence="12">
        <dbReference type="Rhea" id="RHEA:41597"/>
    </physiologicalReaction>
</comment>
<evidence type="ECO:0000256" key="9">
    <source>
        <dbReference type="ARBA" id="ARBA00047325"/>
    </source>
</evidence>
<dbReference type="PRINTS" id="PR00080">
    <property type="entry name" value="SDRFAMILY"/>
</dbReference>
<evidence type="ECO:0000256" key="12">
    <source>
        <dbReference type="ARBA" id="ARBA00048140"/>
    </source>
</evidence>
<comment type="catalytic activity">
    <reaction evidence="9">
        <text>prostaglandin E1 + NAD(+) = 15-oxoprostaglandin E1 + NADH + H(+)</text>
        <dbReference type="Rhea" id="RHEA:16477"/>
        <dbReference type="ChEBI" id="CHEBI:15378"/>
        <dbReference type="ChEBI" id="CHEBI:57397"/>
        <dbReference type="ChEBI" id="CHEBI:57401"/>
        <dbReference type="ChEBI" id="CHEBI:57540"/>
        <dbReference type="ChEBI" id="CHEBI:57945"/>
    </reaction>
    <physiologicalReaction direction="left-to-right" evidence="9">
        <dbReference type="Rhea" id="RHEA:16478"/>
    </physiologicalReaction>
</comment>
<comment type="catalytic activity">
    <reaction evidence="10">
        <text>resolvin D1 + NAD(+) = 8-oxoresolvin D1 + NADH + H(+)</text>
        <dbReference type="Rhea" id="RHEA:50124"/>
        <dbReference type="ChEBI" id="CHEBI:15378"/>
        <dbReference type="ChEBI" id="CHEBI:57540"/>
        <dbReference type="ChEBI" id="CHEBI:57945"/>
        <dbReference type="ChEBI" id="CHEBI:132079"/>
        <dbReference type="ChEBI" id="CHEBI:132080"/>
    </reaction>
    <physiologicalReaction direction="left-to-right" evidence="10">
        <dbReference type="Rhea" id="RHEA:50125"/>
    </physiologicalReaction>
</comment>
<evidence type="ECO:0000256" key="19">
    <source>
        <dbReference type="ARBA" id="ARBA00048921"/>
    </source>
</evidence>
<dbReference type="SUPFAM" id="SSF51735">
    <property type="entry name" value="NAD(P)-binding Rossmann-fold domains"/>
    <property type="match status" value="1"/>
</dbReference>
<comment type="catalytic activity">
    <reaction evidence="20">
        <text>(15S)-hydroxy-(5Z,8Z,11Z,13E)-eicosatetraenoate + NAD(+) = 15-oxo-(5Z,8Z,11Z,13E)-eicosatetraenoate + NADH + H(+)</text>
        <dbReference type="Rhea" id="RHEA:23260"/>
        <dbReference type="ChEBI" id="CHEBI:15378"/>
        <dbReference type="ChEBI" id="CHEBI:57409"/>
        <dbReference type="ChEBI" id="CHEBI:57410"/>
        <dbReference type="ChEBI" id="CHEBI:57540"/>
        <dbReference type="ChEBI" id="CHEBI:57945"/>
        <dbReference type="EC" id="1.1.1.232"/>
    </reaction>
    <physiologicalReaction direction="left-to-right" evidence="20">
        <dbReference type="Rhea" id="RHEA:23261"/>
    </physiologicalReaction>
</comment>
<evidence type="ECO:0000256" key="13">
    <source>
        <dbReference type="ARBA" id="ARBA00048144"/>
    </source>
</evidence>
<evidence type="ECO:0000256" key="18">
    <source>
        <dbReference type="ARBA" id="ARBA00048739"/>
    </source>
</evidence>
<dbReference type="PRINTS" id="PR00081">
    <property type="entry name" value="GDHRDH"/>
</dbReference>
<evidence type="ECO:0000256" key="5">
    <source>
        <dbReference type="ARBA" id="ARBA00040276"/>
    </source>
</evidence>
<keyword evidence="25" id="KW-1185">Reference proteome</keyword>
<comment type="catalytic activity">
    <reaction evidence="17">
        <text>prostaglandin A1 + NAD(+) = 15-oxo-prostaglandin A1 + NADH + H(+)</text>
        <dbReference type="Rhea" id="RHEA:41263"/>
        <dbReference type="ChEBI" id="CHEBI:15378"/>
        <dbReference type="ChEBI" id="CHEBI:57398"/>
        <dbReference type="ChEBI" id="CHEBI:57540"/>
        <dbReference type="ChEBI" id="CHEBI:57945"/>
        <dbReference type="ChEBI" id="CHEBI:85072"/>
    </reaction>
    <physiologicalReaction direction="left-to-right" evidence="17">
        <dbReference type="Rhea" id="RHEA:41264"/>
    </physiologicalReaction>
</comment>
<evidence type="ECO:0000256" key="22">
    <source>
        <dbReference type="RuleBase" id="RU000363"/>
    </source>
</evidence>
<evidence type="ECO:0000256" key="3">
    <source>
        <dbReference type="ARBA" id="ARBA00038968"/>
    </source>
</evidence>
<dbReference type="GO" id="GO:0047034">
    <property type="term" value="F:15-hydroxyicosatetraenoate dehydrogenase activity"/>
    <property type="evidence" value="ECO:0007669"/>
    <property type="project" value="UniProtKB-EC"/>
</dbReference>
<gene>
    <name evidence="24" type="ORF">HPB48_008807</name>
</gene>
<dbReference type="EC" id="1.1.1.232" evidence="4"/>
<comment type="function">
    <text evidence="8">Catalyzes the NAD-dependent dehydrogenation (oxidation) of a broad array of hydroxylated polyunsaturated fatty acids (mainly eicosanoids and docosanoids, including prostaglandins, lipoxins and resolvins), yielding their corresponding keto (oxo) metabolites. Decreases the levels of the pro-proliferative prostaglandins such as prostaglandin E2 (whose activity is increased in cancer because of an increase in the expression of cyclooxygenase 2) and generates oxo-fatty acid products that can profoundly influence cell function by abrogating pro-inflammatory cytokine expression. Converts resolvins E1, D1 and D2 to their oxo products, which represents a mode of resolvin inactivation. Resolvin E1 plays important roles during the resolution phase of acute inflammation, while resolvins D1 and D2 have a unique role in obesity-induced adipose inflammation.</text>
</comment>
<dbReference type="VEuPathDB" id="VectorBase:HLOH_056337"/>
<dbReference type="InterPro" id="IPR020904">
    <property type="entry name" value="Sc_DH/Rdtase_CS"/>
</dbReference>
<evidence type="ECO:0000256" key="21">
    <source>
        <dbReference type="ARBA" id="ARBA00049188"/>
    </source>
</evidence>
<evidence type="ECO:0000256" key="2">
    <source>
        <dbReference type="ARBA" id="ARBA00023002"/>
    </source>
</evidence>
<dbReference type="EC" id="1.1.1.141" evidence="3"/>
<comment type="catalytic activity">
    <reaction evidence="11">
        <text>14-hydroxy-(4Z,7Z,10Z,12E,16Z,19Z)-docosahexaenoate + NAD(+) = 14-oxo-(4Z,7Z,10Z,12E,16Z,19Z)-docosahexaenoate + NADH + H(+)</text>
        <dbReference type="Rhea" id="RHEA:48952"/>
        <dbReference type="ChEBI" id="CHEBI:15378"/>
        <dbReference type="ChEBI" id="CHEBI:57540"/>
        <dbReference type="ChEBI" id="CHEBI:57945"/>
        <dbReference type="ChEBI" id="CHEBI:90866"/>
        <dbReference type="ChEBI" id="CHEBI:90867"/>
    </reaction>
    <physiologicalReaction direction="left-to-right" evidence="11">
        <dbReference type="Rhea" id="RHEA:48953"/>
    </physiologicalReaction>
</comment>
<dbReference type="GO" id="GO:0005737">
    <property type="term" value="C:cytoplasm"/>
    <property type="evidence" value="ECO:0007669"/>
    <property type="project" value="TreeGrafter"/>
</dbReference>
<dbReference type="Pfam" id="PF00106">
    <property type="entry name" value="adh_short"/>
    <property type="match status" value="1"/>
</dbReference>
<evidence type="ECO:0000256" key="8">
    <source>
        <dbReference type="ARBA" id="ARBA00045705"/>
    </source>
</evidence>
<evidence type="ECO:0000256" key="4">
    <source>
        <dbReference type="ARBA" id="ARBA00039060"/>
    </source>
</evidence>
<proteinExistence type="inferred from homology"/>
<dbReference type="AlphaFoldDB" id="A0A9J6H163"/>
<evidence type="ECO:0000256" key="14">
    <source>
        <dbReference type="ARBA" id="ARBA00048170"/>
    </source>
</evidence>
<dbReference type="GO" id="GO:0016404">
    <property type="term" value="F:15-hydroxyprostaglandin dehydrogenase (NAD+) activity"/>
    <property type="evidence" value="ECO:0007669"/>
    <property type="project" value="UniProtKB-EC"/>
</dbReference>
<organism evidence="24 25">
    <name type="scientific">Haemaphysalis longicornis</name>
    <name type="common">Bush tick</name>
    <dbReference type="NCBI Taxonomy" id="44386"/>
    <lineage>
        <taxon>Eukaryota</taxon>
        <taxon>Metazoa</taxon>
        <taxon>Ecdysozoa</taxon>
        <taxon>Arthropoda</taxon>
        <taxon>Chelicerata</taxon>
        <taxon>Arachnida</taxon>
        <taxon>Acari</taxon>
        <taxon>Parasitiformes</taxon>
        <taxon>Ixodida</taxon>
        <taxon>Ixodoidea</taxon>
        <taxon>Ixodidae</taxon>
        <taxon>Haemaphysalinae</taxon>
        <taxon>Haemaphysalis</taxon>
    </lineage>
</organism>
<accession>A0A9J6H163</accession>
<reference evidence="24 25" key="1">
    <citation type="journal article" date="2020" name="Cell">
        <title>Large-Scale Comparative Analyses of Tick Genomes Elucidate Their Genetic Diversity and Vector Capacities.</title>
        <authorList>
            <consortium name="Tick Genome and Microbiome Consortium (TIGMIC)"/>
            <person name="Jia N."/>
            <person name="Wang J."/>
            <person name="Shi W."/>
            <person name="Du L."/>
            <person name="Sun Y."/>
            <person name="Zhan W."/>
            <person name="Jiang J.F."/>
            <person name="Wang Q."/>
            <person name="Zhang B."/>
            <person name="Ji P."/>
            <person name="Bell-Sakyi L."/>
            <person name="Cui X.M."/>
            <person name="Yuan T.T."/>
            <person name="Jiang B.G."/>
            <person name="Yang W.F."/>
            <person name="Lam T.T."/>
            <person name="Chang Q.C."/>
            <person name="Ding S.J."/>
            <person name="Wang X.J."/>
            <person name="Zhu J.G."/>
            <person name="Ruan X.D."/>
            <person name="Zhao L."/>
            <person name="Wei J.T."/>
            <person name="Ye R.Z."/>
            <person name="Que T.C."/>
            <person name="Du C.H."/>
            <person name="Zhou Y.H."/>
            <person name="Cheng J.X."/>
            <person name="Dai P.F."/>
            <person name="Guo W.B."/>
            <person name="Han X.H."/>
            <person name="Huang E.J."/>
            <person name="Li L.F."/>
            <person name="Wei W."/>
            <person name="Gao Y.C."/>
            <person name="Liu J.Z."/>
            <person name="Shao H.Z."/>
            <person name="Wang X."/>
            <person name="Wang C.C."/>
            <person name="Yang T.C."/>
            <person name="Huo Q.B."/>
            <person name="Li W."/>
            <person name="Chen H.Y."/>
            <person name="Chen S.E."/>
            <person name="Zhou L.G."/>
            <person name="Ni X.B."/>
            <person name="Tian J.H."/>
            <person name="Sheng Y."/>
            <person name="Liu T."/>
            <person name="Pan Y.S."/>
            <person name="Xia L.Y."/>
            <person name="Li J."/>
            <person name="Zhao F."/>
            <person name="Cao W.C."/>
        </authorList>
    </citation>
    <scope>NUCLEOTIDE SEQUENCE [LARGE SCALE GENOMIC DNA]</scope>
    <source>
        <strain evidence="24">HaeL-2018</strain>
    </source>
</reference>
<sequence>MHVHCYGKDRVRLEQEGRQFCPRFWGPGVTLDAFIQTKNHFGAIDIVVNNAGLFDEDNWQQVFDVNIKGYFAGITLGMKYMDKSSGEKGGHVVNVSSVVGIVVVPDMTVYTVSKQAIVAMTRCFGSDLYWNRHGVRVNCICPDPMDTDMWAQVSDRYRNSEESGQRWRYFDAQIVPYSHGQAKLKQKTEDAGTGIGAQPRE</sequence>
<dbReference type="CDD" id="cd05233">
    <property type="entry name" value="SDR_c"/>
    <property type="match status" value="1"/>
</dbReference>